<accession>A0A086ZVN3</accession>
<proteinExistence type="inferred from homology"/>
<protein>
    <submittedName>
        <fullName evidence="6">Integrase/recombinase</fullName>
    </submittedName>
</protein>
<organism evidence="6 7">
    <name type="scientific">Bifidobacterium callitrichos DSM 23973</name>
    <dbReference type="NCBI Taxonomy" id="1437609"/>
    <lineage>
        <taxon>Bacteria</taxon>
        <taxon>Bacillati</taxon>
        <taxon>Actinomycetota</taxon>
        <taxon>Actinomycetes</taxon>
        <taxon>Bifidobacteriales</taxon>
        <taxon>Bifidobacteriaceae</taxon>
        <taxon>Bifidobacterium</taxon>
    </lineage>
</organism>
<comment type="similarity">
    <text evidence="1">Belongs to the 'phage' integrase family.</text>
</comment>
<dbReference type="InterPro" id="IPR011010">
    <property type="entry name" value="DNA_brk_join_enz"/>
</dbReference>
<evidence type="ECO:0000256" key="1">
    <source>
        <dbReference type="ARBA" id="ARBA00008857"/>
    </source>
</evidence>
<comment type="caution">
    <text evidence="6">The sequence shown here is derived from an EMBL/GenBank/DDBJ whole genome shotgun (WGS) entry which is preliminary data.</text>
</comment>
<dbReference type="InterPro" id="IPR050090">
    <property type="entry name" value="Tyrosine_recombinase_XerCD"/>
</dbReference>
<evidence type="ECO:0000259" key="5">
    <source>
        <dbReference type="PROSITE" id="PS51898"/>
    </source>
</evidence>
<evidence type="ECO:0000256" key="2">
    <source>
        <dbReference type="ARBA" id="ARBA00022908"/>
    </source>
</evidence>
<dbReference type="PANTHER" id="PTHR30349">
    <property type="entry name" value="PHAGE INTEGRASE-RELATED"/>
    <property type="match status" value="1"/>
</dbReference>
<dbReference type="Gene3D" id="1.10.443.10">
    <property type="entry name" value="Intergrase catalytic core"/>
    <property type="match status" value="1"/>
</dbReference>
<dbReference type="AlphaFoldDB" id="A0A086ZVN3"/>
<evidence type="ECO:0000313" key="6">
    <source>
        <dbReference type="EMBL" id="KFI50583.1"/>
    </source>
</evidence>
<dbReference type="InterPro" id="IPR013762">
    <property type="entry name" value="Integrase-like_cat_sf"/>
</dbReference>
<dbReference type="Pfam" id="PF00589">
    <property type="entry name" value="Phage_integrase"/>
    <property type="match status" value="1"/>
</dbReference>
<dbReference type="Pfam" id="PF14659">
    <property type="entry name" value="Phage_int_SAM_3"/>
    <property type="match status" value="1"/>
</dbReference>
<dbReference type="EMBL" id="JGYS01000028">
    <property type="protein sequence ID" value="KFI50583.1"/>
    <property type="molecule type" value="Genomic_DNA"/>
</dbReference>
<dbReference type="InterPro" id="IPR004107">
    <property type="entry name" value="Integrase_SAM-like_N"/>
</dbReference>
<evidence type="ECO:0000256" key="4">
    <source>
        <dbReference type="ARBA" id="ARBA00023172"/>
    </source>
</evidence>
<dbReference type="PANTHER" id="PTHR30349:SF64">
    <property type="entry name" value="PROPHAGE INTEGRASE INTD-RELATED"/>
    <property type="match status" value="1"/>
</dbReference>
<dbReference type="eggNOG" id="COG0582">
    <property type="taxonomic scope" value="Bacteria"/>
</dbReference>
<dbReference type="CDD" id="cd01189">
    <property type="entry name" value="INT_ICEBs1_C_like"/>
    <property type="match status" value="1"/>
</dbReference>
<evidence type="ECO:0000256" key="3">
    <source>
        <dbReference type="ARBA" id="ARBA00023125"/>
    </source>
</evidence>
<keyword evidence="3" id="KW-0238">DNA-binding</keyword>
<dbReference type="Proteomes" id="UP000029072">
    <property type="component" value="Unassembled WGS sequence"/>
</dbReference>
<dbReference type="OrthoDB" id="1822491at2"/>
<dbReference type="Gene3D" id="1.10.150.130">
    <property type="match status" value="1"/>
</dbReference>
<evidence type="ECO:0000313" key="7">
    <source>
        <dbReference type="Proteomes" id="UP000029072"/>
    </source>
</evidence>
<keyword evidence="4" id="KW-0233">DNA recombination</keyword>
<dbReference type="PROSITE" id="PS51898">
    <property type="entry name" value="TYR_RECOMBINASE"/>
    <property type="match status" value="1"/>
</dbReference>
<name>A0A086ZVN3_9BIFI</name>
<dbReference type="InterPro" id="IPR002104">
    <property type="entry name" value="Integrase_catalytic"/>
</dbReference>
<keyword evidence="2" id="KW-0229">DNA integration</keyword>
<dbReference type="GO" id="GO:0006310">
    <property type="term" value="P:DNA recombination"/>
    <property type="evidence" value="ECO:0007669"/>
    <property type="project" value="UniProtKB-KW"/>
</dbReference>
<sequence length="462" mass="51569">MARVIIDDRWLRTADDDTAPSSAAKRSLANAKDPFKAHVPEKWRTSIYGKGKRWRVRWYVAGDDGKTQQKSRHFDKLSDAESFKAAMEDDIRAGRYRDPNAGHKAFRVVAEEWLKSKLDVKEATLGRYSRDMRVYVYPRWGDVLLSGITAKDVQSWVNDLTTGDYKAELPVDKNGVMRKPKPLSPSSIKNIVRVAMYSVLDYAVKQDYLVENVIDKVTTPKIVTQDDKVFLTIAEVEQLATQAGRYGKHAKTVNGVLTWPDDTTNTHALLVRFLAYTGVRIGEALALTVRDLDLDRCRARIRRTWTDDKNGNVTLGPPKNGTPRTIAMPTFLCHALRQYISGLSENDYVFRGKQGGPLYVRTWRTRVFNRAVKNAGMEGNGITPHSLRHTYASIAIANGADVKTLQKQLGHATAAMTLDVYAALWPERLGDVADAVGAARDRALAPADGSNTQEPIPLEQAA</sequence>
<dbReference type="GO" id="GO:0003677">
    <property type="term" value="F:DNA binding"/>
    <property type="evidence" value="ECO:0007669"/>
    <property type="project" value="UniProtKB-KW"/>
</dbReference>
<feature type="domain" description="Tyr recombinase" evidence="5">
    <location>
        <begin position="226"/>
        <end position="434"/>
    </location>
</feature>
<dbReference type="InterPro" id="IPR010998">
    <property type="entry name" value="Integrase_recombinase_N"/>
</dbReference>
<dbReference type="GO" id="GO:0015074">
    <property type="term" value="P:DNA integration"/>
    <property type="evidence" value="ECO:0007669"/>
    <property type="project" value="UniProtKB-KW"/>
</dbReference>
<dbReference type="RefSeq" id="WP_152600344.1">
    <property type="nucleotide sequence ID" value="NZ_JDUV01000008.1"/>
</dbReference>
<dbReference type="STRING" id="1437609.BCAL_1721"/>
<dbReference type="SUPFAM" id="SSF56349">
    <property type="entry name" value="DNA breaking-rejoining enzymes"/>
    <property type="match status" value="1"/>
</dbReference>
<reference evidence="6 7" key="1">
    <citation type="submission" date="2014-03" db="EMBL/GenBank/DDBJ databases">
        <title>Genomics of Bifidobacteria.</title>
        <authorList>
            <person name="Ventura M."/>
            <person name="Milani C."/>
            <person name="Lugli G.A."/>
        </authorList>
    </citation>
    <scope>NUCLEOTIDE SEQUENCE [LARGE SCALE GENOMIC DNA]</scope>
    <source>
        <strain evidence="6 7">DSM 23973</strain>
    </source>
</reference>
<gene>
    <name evidence="6" type="ORF">BCAL_1721</name>
</gene>